<feature type="transmembrane region" description="Helical" evidence="8">
    <location>
        <begin position="175"/>
        <end position="195"/>
    </location>
</feature>
<dbReference type="InterPro" id="IPR001248">
    <property type="entry name" value="Pur-cyt_permease"/>
</dbReference>
<dbReference type="FunCoup" id="A0A507AXU6">
    <property type="interactions" value="32"/>
</dbReference>
<sequence>MGYQEKGSPSPPATAIDVDVAESQDFRRGRVSSWLSKATSWGVEVRGITPVPLEERVDKRFINVFFVWFTMSTNLLPIITGMVGTMVFGLNLMPCSLLILFFSMACTVPAAYFSTFGSRTGLRQMIQARFTFGYYLSSIIVALNLCTIAGFGIIDCVLGGTTLSAVSSGRIDATAGIIIIALISMVVCFGGYRVLHQYERYSWIFALVAIVIATGVGGKELANQVEQPAASAATIISFGGVIAGFLIPWAAMAGDFSVYCDPSASTWRIFSYTYAGLFFPTVPLMVLGAAVGGAAPNVESWYAGYGSFSVGGVLQAMLLPAGGFGRFVAVLLALSVIGNLSAAMYSISLNFQLLLPFFVRVPRMAFSVVYTVVAIPVAITAAKSFFASLENFIYLIAYWSAAFVAVVAVEHFVFRRADCSRYVADYWDQPSKLPTGIAAIGAMGLSFGLAVPCMSQVWYTGPLARTTGDIGFEVALVLAGLLYVPLRWIELKFRPV</sequence>
<feature type="transmembrane region" description="Helical" evidence="8">
    <location>
        <begin position="90"/>
        <end position="112"/>
    </location>
</feature>
<dbReference type="Pfam" id="PF02133">
    <property type="entry name" value="Transp_cyt_pur"/>
    <property type="match status" value="1"/>
</dbReference>
<keyword evidence="6 7" id="KW-0472">Membrane</keyword>
<feature type="transmembrane region" description="Helical" evidence="8">
    <location>
        <begin position="61"/>
        <end position="83"/>
    </location>
</feature>
<feature type="transmembrane region" description="Helical" evidence="8">
    <location>
        <begin position="392"/>
        <end position="414"/>
    </location>
</feature>
<evidence type="ECO:0000256" key="3">
    <source>
        <dbReference type="ARBA" id="ARBA00022448"/>
    </source>
</evidence>
<evidence type="ECO:0000256" key="7">
    <source>
        <dbReference type="PIRNR" id="PIRNR002744"/>
    </source>
</evidence>
<dbReference type="AlphaFoldDB" id="A0A507AXU6"/>
<gene>
    <name evidence="9" type="ORF">E0L32_004303</name>
</gene>
<feature type="transmembrane region" description="Helical" evidence="8">
    <location>
        <begin position="132"/>
        <end position="154"/>
    </location>
</feature>
<feature type="transmembrane region" description="Helical" evidence="8">
    <location>
        <begin position="201"/>
        <end position="218"/>
    </location>
</feature>
<feature type="transmembrane region" description="Helical" evidence="8">
    <location>
        <begin position="302"/>
        <end position="321"/>
    </location>
</feature>
<dbReference type="PIRSF" id="PIRSF002744">
    <property type="entry name" value="Pur-cyt_permease"/>
    <property type="match status" value="1"/>
</dbReference>
<accession>A0A507AXU6</accession>
<comment type="similarity">
    <text evidence="2 7">Belongs to the purine-cytosine permease (2.A.39) family.</text>
</comment>
<feature type="transmembrane region" description="Helical" evidence="8">
    <location>
        <begin position="230"/>
        <end position="252"/>
    </location>
</feature>
<feature type="transmembrane region" description="Helical" evidence="8">
    <location>
        <begin position="272"/>
        <end position="295"/>
    </location>
</feature>
<dbReference type="InParanoid" id="A0A507AXU6"/>
<protein>
    <recommendedName>
        <fullName evidence="11">Purine-cytosine permease</fullName>
    </recommendedName>
</protein>
<dbReference type="GO" id="GO:0022857">
    <property type="term" value="F:transmembrane transporter activity"/>
    <property type="evidence" value="ECO:0007669"/>
    <property type="project" value="InterPro"/>
</dbReference>
<feature type="transmembrane region" description="Helical" evidence="8">
    <location>
        <begin position="327"/>
        <end position="347"/>
    </location>
</feature>
<name>A0A507AXU6_9PEZI</name>
<dbReference type="Proteomes" id="UP000319257">
    <property type="component" value="Unassembled WGS sequence"/>
</dbReference>
<dbReference type="PANTHER" id="PTHR31806:SF5">
    <property type="entry name" value="PURINE-CYTOSINE PERMEASE FCY21"/>
    <property type="match status" value="1"/>
</dbReference>
<evidence type="ECO:0000256" key="5">
    <source>
        <dbReference type="ARBA" id="ARBA00022989"/>
    </source>
</evidence>
<dbReference type="EMBL" id="SKBQ01000020">
    <property type="protein sequence ID" value="TPX15605.1"/>
    <property type="molecule type" value="Genomic_DNA"/>
</dbReference>
<dbReference type="GeneID" id="41971750"/>
<keyword evidence="4 8" id="KW-0812">Transmembrane</keyword>
<evidence type="ECO:0000256" key="2">
    <source>
        <dbReference type="ARBA" id="ARBA00008974"/>
    </source>
</evidence>
<evidence type="ECO:0000256" key="8">
    <source>
        <dbReference type="SAM" id="Phobius"/>
    </source>
</evidence>
<comment type="subcellular location">
    <subcellularLocation>
        <location evidence="1">Membrane</location>
        <topology evidence="1">Multi-pass membrane protein</topology>
    </subcellularLocation>
</comment>
<keyword evidence="3 7" id="KW-0813">Transport</keyword>
<evidence type="ECO:0008006" key="11">
    <source>
        <dbReference type="Google" id="ProtNLM"/>
    </source>
</evidence>
<reference evidence="9 10" key="1">
    <citation type="submission" date="2019-06" db="EMBL/GenBank/DDBJ databases">
        <title>Draft genome sequence of the filamentous fungus Phialemoniopsis curvata isolated from diesel fuel.</title>
        <authorList>
            <person name="Varaljay V.A."/>
            <person name="Lyon W.J."/>
            <person name="Crouch A.L."/>
            <person name="Drake C.E."/>
            <person name="Hollomon J.M."/>
            <person name="Nadeau L.J."/>
            <person name="Nunn H.S."/>
            <person name="Stevenson B.S."/>
            <person name="Bojanowski C.L."/>
            <person name="Crookes-Goodson W.J."/>
        </authorList>
    </citation>
    <scope>NUCLEOTIDE SEQUENCE [LARGE SCALE GENOMIC DNA]</scope>
    <source>
        <strain evidence="9 10">D216</strain>
    </source>
</reference>
<feature type="transmembrane region" description="Helical" evidence="8">
    <location>
        <begin position="470"/>
        <end position="489"/>
    </location>
</feature>
<evidence type="ECO:0000256" key="1">
    <source>
        <dbReference type="ARBA" id="ARBA00004141"/>
    </source>
</evidence>
<comment type="caution">
    <text evidence="9">The sequence shown here is derived from an EMBL/GenBank/DDBJ whole genome shotgun (WGS) entry which is preliminary data.</text>
</comment>
<keyword evidence="5 8" id="KW-1133">Transmembrane helix</keyword>
<feature type="transmembrane region" description="Helical" evidence="8">
    <location>
        <begin position="368"/>
        <end position="386"/>
    </location>
</feature>
<dbReference type="STRING" id="1093900.A0A507AXU6"/>
<evidence type="ECO:0000313" key="10">
    <source>
        <dbReference type="Proteomes" id="UP000319257"/>
    </source>
</evidence>
<dbReference type="OrthoDB" id="2116389at2759"/>
<organism evidence="9 10">
    <name type="scientific">Thyridium curvatum</name>
    <dbReference type="NCBI Taxonomy" id="1093900"/>
    <lineage>
        <taxon>Eukaryota</taxon>
        <taxon>Fungi</taxon>
        <taxon>Dikarya</taxon>
        <taxon>Ascomycota</taxon>
        <taxon>Pezizomycotina</taxon>
        <taxon>Sordariomycetes</taxon>
        <taxon>Sordariomycetidae</taxon>
        <taxon>Thyridiales</taxon>
        <taxon>Thyridiaceae</taxon>
        <taxon>Thyridium</taxon>
    </lineage>
</organism>
<evidence type="ECO:0000256" key="6">
    <source>
        <dbReference type="ARBA" id="ARBA00023136"/>
    </source>
</evidence>
<evidence type="ECO:0000313" key="9">
    <source>
        <dbReference type="EMBL" id="TPX15605.1"/>
    </source>
</evidence>
<proteinExistence type="inferred from homology"/>
<dbReference type="Gene3D" id="1.10.4160.10">
    <property type="entry name" value="Hydantoin permease"/>
    <property type="match status" value="1"/>
</dbReference>
<dbReference type="InterPro" id="IPR026030">
    <property type="entry name" value="Pur-cyt_permease_Fcy2/21/22"/>
</dbReference>
<keyword evidence="10" id="KW-1185">Reference proteome</keyword>
<dbReference type="RefSeq" id="XP_030997316.1">
    <property type="nucleotide sequence ID" value="XM_031138699.1"/>
</dbReference>
<feature type="transmembrane region" description="Helical" evidence="8">
    <location>
        <begin position="435"/>
        <end position="458"/>
    </location>
</feature>
<dbReference type="GO" id="GO:0005886">
    <property type="term" value="C:plasma membrane"/>
    <property type="evidence" value="ECO:0007669"/>
    <property type="project" value="TreeGrafter"/>
</dbReference>
<dbReference type="PANTHER" id="PTHR31806">
    <property type="entry name" value="PURINE-CYTOSINE PERMEASE FCY2-RELATED"/>
    <property type="match status" value="1"/>
</dbReference>
<evidence type="ECO:0000256" key="4">
    <source>
        <dbReference type="ARBA" id="ARBA00022692"/>
    </source>
</evidence>